<dbReference type="OrthoDB" id="5208409at2"/>
<name>A0A172QT74_9CORY</name>
<dbReference type="Proteomes" id="UP000076929">
    <property type="component" value="Chromosome"/>
</dbReference>
<proteinExistence type="predicted"/>
<evidence type="ECO:0000313" key="3">
    <source>
        <dbReference type="Proteomes" id="UP000076929"/>
    </source>
</evidence>
<sequence length="167" mass="19696">MCEQSKKQPFEHREAEVTHQTPELSDDITPTRSLFLVDVPETAGGPVTQEGWAEHLPAEHRDVAKQLRRKHGAGFLLYLEHHYQHGAADIEEDFYSTYIGSYDSLFDWVMESYQELGWVEAVERMMHEHNIPEGALEWSVDYFIHWAKKYQRFQIYSFRGQLHVFQP</sequence>
<dbReference type="KEGG" id="ccjz:ccrud_06240"/>
<feature type="region of interest" description="Disordered" evidence="1">
    <location>
        <begin position="1"/>
        <end position="27"/>
    </location>
</feature>
<feature type="compositionally biased region" description="Basic and acidic residues" evidence="1">
    <location>
        <begin position="1"/>
        <end position="17"/>
    </location>
</feature>
<accession>A0A172QT74</accession>
<gene>
    <name evidence="2" type="ORF">ccrud_06240</name>
</gene>
<dbReference type="STRING" id="1652495.ccrud_06240"/>
<dbReference type="AlphaFoldDB" id="A0A172QT74"/>
<keyword evidence="3" id="KW-1185">Reference proteome</keyword>
<evidence type="ECO:0000256" key="1">
    <source>
        <dbReference type="SAM" id="MobiDB-lite"/>
    </source>
</evidence>
<dbReference type="RefSeq" id="WP_066565345.1">
    <property type="nucleotide sequence ID" value="NZ_CP015622.1"/>
</dbReference>
<feature type="compositionally biased region" description="Polar residues" evidence="1">
    <location>
        <begin position="18"/>
        <end position="27"/>
    </location>
</feature>
<protein>
    <submittedName>
        <fullName evidence="2">Uncharacterized protein</fullName>
    </submittedName>
</protein>
<dbReference type="EMBL" id="CP015622">
    <property type="protein sequence ID" value="ANE03848.1"/>
    <property type="molecule type" value="Genomic_DNA"/>
</dbReference>
<organism evidence="2 3">
    <name type="scientific">Corynebacterium crudilactis</name>
    <dbReference type="NCBI Taxonomy" id="1652495"/>
    <lineage>
        <taxon>Bacteria</taxon>
        <taxon>Bacillati</taxon>
        <taxon>Actinomycetota</taxon>
        <taxon>Actinomycetes</taxon>
        <taxon>Mycobacteriales</taxon>
        <taxon>Corynebacteriaceae</taxon>
        <taxon>Corynebacterium</taxon>
    </lineage>
</organism>
<reference evidence="2 3" key="1">
    <citation type="submission" date="2016-05" db="EMBL/GenBank/DDBJ databases">
        <title>Complete genome sequence of Corynebacterium crudilactis, a new Corynebacterium species isolated from raw cow's milk.</title>
        <authorList>
            <person name="Christian R."/>
            <person name="Zimmermann J."/>
            <person name="Lipski A."/>
            <person name="Kalinowski J."/>
        </authorList>
    </citation>
    <scope>NUCLEOTIDE SEQUENCE [LARGE SCALE GENOMIC DNA]</scope>
    <source>
        <strain evidence="2 3">JZ16</strain>
    </source>
</reference>
<evidence type="ECO:0000313" key="2">
    <source>
        <dbReference type="EMBL" id="ANE03848.1"/>
    </source>
</evidence>